<accession>A0A167MZQ8</accession>
<feature type="region of interest" description="Disordered" evidence="1">
    <location>
        <begin position="378"/>
        <end position="397"/>
    </location>
</feature>
<feature type="region of interest" description="Disordered" evidence="1">
    <location>
        <begin position="201"/>
        <end position="220"/>
    </location>
</feature>
<protein>
    <submittedName>
        <fullName evidence="2">Metalloprotease m41</fullName>
    </submittedName>
</protein>
<organism evidence="2 3">
    <name type="scientific">Niveomyces insectorum RCEF 264</name>
    <dbReference type="NCBI Taxonomy" id="1081102"/>
    <lineage>
        <taxon>Eukaryota</taxon>
        <taxon>Fungi</taxon>
        <taxon>Dikarya</taxon>
        <taxon>Ascomycota</taxon>
        <taxon>Pezizomycotina</taxon>
        <taxon>Sordariomycetes</taxon>
        <taxon>Hypocreomycetidae</taxon>
        <taxon>Hypocreales</taxon>
        <taxon>Cordycipitaceae</taxon>
        <taxon>Niveomyces</taxon>
    </lineage>
</organism>
<keyword evidence="2" id="KW-0482">Metalloprotease</keyword>
<feature type="region of interest" description="Disordered" evidence="1">
    <location>
        <begin position="444"/>
        <end position="526"/>
    </location>
</feature>
<keyword evidence="3" id="KW-1185">Reference proteome</keyword>
<sequence>MSSSLPSSTADKSSSAEDDAILASFTPEQRLFVERIKAEADARAEQERREKETLRQQMEPTAFVEYLGLTDELLFKTFRLPPPASTGKSTGTTRVTGKFYPQHLRSWASFEDDHAAMFAVLANTLGNRPLFPSVTDVLGVRRDVSPGPADEMDLRPFIRAAIEKPAVRAVSAYLEITDDARLSSINFQNNAVGLDLAGPSTQQVDEETQPPPAKRQRFPTKDIGIPDRWCVGVHRDQSRTHLLVGEYKAAYKLPAKKLAAVLGPPPPNEDFFTQVLTSKEKNDDDTVTDNTQPTTQPRTQPGTQSKTSAKTMVDCQRKTVPGSALVARVLCQAYHYMITSGLEYGYVASGDGLVFLRVLEDDPKTLFYFVFRVAQEEPAPEQEEPVQGAPSPLRRPRQTAAAHLASLCLLATRSETRPRRWIDKCRLDLKTWPELYAESAPLLPAVVPPPRLDPNLPRGGGGGSRGGEGSSGGSGGSDSGSGGSSSRSNNSRTSGSGSGSTRLPKRPRAPSGASHHGPATQTAPTRFIVEPPTLPYCTQSCLSGLCHGAPLDRKCPNVAYHRAAAALSPSSSARPGHHPLTAADVCARIVAQLDENMDKDCECLDRWGCYGRYGVLFKITVTGFGYTLVAKGVQAVHRYILEREADVYHTLAARNANVQGRLVPVFVGLADLSRPLPLQSCASVARLMLLSYAGPTLVSPGMLKRLQAAGVDCEAEEARTASELAALGLRNEDVRPENLAWNAEAGRLMEIDFDQAWIKPKKPTAPETERTRTDKPRSPLTKRTYNAGGVQPQLKKARHTATDGAIKNSESVTAHVTKNIGFRCFF</sequence>
<reference evidence="2 3" key="1">
    <citation type="journal article" date="2016" name="Genome Biol. Evol.">
        <title>Divergent and convergent evolution of fungal pathogenicity.</title>
        <authorList>
            <person name="Shang Y."/>
            <person name="Xiao G."/>
            <person name="Zheng P."/>
            <person name="Cen K."/>
            <person name="Zhan S."/>
            <person name="Wang C."/>
        </authorList>
    </citation>
    <scope>NUCLEOTIDE SEQUENCE [LARGE SCALE GENOMIC DNA]</scope>
    <source>
        <strain evidence="2 3">RCEF 264</strain>
    </source>
</reference>
<dbReference type="Proteomes" id="UP000076874">
    <property type="component" value="Unassembled WGS sequence"/>
</dbReference>
<feature type="region of interest" description="Disordered" evidence="1">
    <location>
        <begin position="1"/>
        <end position="21"/>
    </location>
</feature>
<dbReference type="EMBL" id="AZHD01000021">
    <property type="protein sequence ID" value="OAA54953.1"/>
    <property type="molecule type" value="Genomic_DNA"/>
</dbReference>
<gene>
    <name evidence="2" type="ORF">SPI_08457</name>
</gene>
<feature type="region of interest" description="Disordered" evidence="1">
    <location>
        <begin position="759"/>
        <end position="791"/>
    </location>
</feature>
<feature type="compositionally biased region" description="Polar residues" evidence="1">
    <location>
        <begin position="1"/>
        <end position="13"/>
    </location>
</feature>
<evidence type="ECO:0000256" key="1">
    <source>
        <dbReference type="SAM" id="MobiDB-lite"/>
    </source>
</evidence>
<comment type="caution">
    <text evidence="2">The sequence shown here is derived from an EMBL/GenBank/DDBJ whole genome shotgun (WGS) entry which is preliminary data.</text>
</comment>
<dbReference type="AlphaFoldDB" id="A0A167MZQ8"/>
<feature type="compositionally biased region" description="Low complexity" evidence="1">
    <location>
        <begin position="291"/>
        <end position="304"/>
    </location>
</feature>
<feature type="compositionally biased region" description="Low complexity" evidence="1">
    <location>
        <begin position="484"/>
        <end position="502"/>
    </location>
</feature>
<feature type="compositionally biased region" description="Basic and acidic residues" evidence="1">
    <location>
        <begin position="767"/>
        <end position="777"/>
    </location>
</feature>
<feature type="compositionally biased region" description="Gly residues" evidence="1">
    <location>
        <begin position="458"/>
        <end position="483"/>
    </location>
</feature>
<dbReference type="OrthoDB" id="2156052at2759"/>
<evidence type="ECO:0000313" key="2">
    <source>
        <dbReference type="EMBL" id="OAA54953.1"/>
    </source>
</evidence>
<dbReference type="GO" id="GO:0008237">
    <property type="term" value="F:metallopeptidase activity"/>
    <property type="evidence" value="ECO:0007669"/>
    <property type="project" value="UniProtKB-KW"/>
</dbReference>
<feature type="region of interest" description="Disordered" evidence="1">
    <location>
        <begin position="279"/>
        <end position="312"/>
    </location>
</feature>
<dbReference type="STRING" id="1081102.A0A167MZQ8"/>
<dbReference type="GO" id="GO:0006508">
    <property type="term" value="P:proteolysis"/>
    <property type="evidence" value="ECO:0007669"/>
    <property type="project" value="UniProtKB-KW"/>
</dbReference>
<name>A0A167MZQ8_9HYPO</name>
<keyword evidence="2" id="KW-0378">Hydrolase</keyword>
<evidence type="ECO:0000313" key="3">
    <source>
        <dbReference type="Proteomes" id="UP000076874"/>
    </source>
</evidence>
<keyword evidence="2" id="KW-0645">Protease</keyword>
<proteinExistence type="predicted"/>